<comment type="caution">
    <text evidence="4">The sequence shown here is derived from an EMBL/GenBank/DDBJ whole genome shotgun (WGS) entry which is preliminary data.</text>
</comment>
<dbReference type="Pfam" id="PF00144">
    <property type="entry name" value="Beta-lactamase"/>
    <property type="match status" value="1"/>
</dbReference>
<feature type="domain" description="Beta-lactamase-related" evidence="3">
    <location>
        <begin position="104"/>
        <end position="447"/>
    </location>
</feature>
<protein>
    <submittedName>
        <fullName evidence="4">Beta-lactamase/transpeptidase-like protein</fullName>
    </submittedName>
</protein>
<evidence type="ECO:0000313" key="4">
    <source>
        <dbReference type="EMBL" id="KAJ7361536.1"/>
    </source>
</evidence>
<keyword evidence="2" id="KW-1133">Transmembrane helix</keyword>
<name>A0AAD7EZZ5_9AGAR</name>
<dbReference type="AlphaFoldDB" id="A0AAD7EZZ5"/>
<keyword evidence="5" id="KW-1185">Reference proteome</keyword>
<dbReference type="PANTHER" id="PTHR22935:SF95">
    <property type="entry name" value="BETA-LACTAMASE-LIKE 1-RELATED"/>
    <property type="match status" value="1"/>
</dbReference>
<dbReference type="Gene3D" id="3.40.710.10">
    <property type="entry name" value="DD-peptidase/beta-lactamase superfamily"/>
    <property type="match status" value="1"/>
</dbReference>
<dbReference type="EMBL" id="JARIHO010000005">
    <property type="protein sequence ID" value="KAJ7361536.1"/>
    <property type="molecule type" value="Genomic_DNA"/>
</dbReference>
<evidence type="ECO:0000259" key="3">
    <source>
        <dbReference type="Pfam" id="PF00144"/>
    </source>
</evidence>
<dbReference type="InterPro" id="IPR012338">
    <property type="entry name" value="Beta-lactam/transpept-like"/>
</dbReference>
<dbReference type="InterPro" id="IPR051478">
    <property type="entry name" value="Beta-lactamase-like_AB/R"/>
</dbReference>
<evidence type="ECO:0000256" key="2">
    <source>
        <dbReference type="SAM" id="Phobius"/>
    </source>
</evidence>
<accession>A0AAD7EZZ5</accession>
<sequence length="591" mass="65155">MLKEEEPTQSQRPNSRYARVPLAFFICFAFIATSLILRVLNVQIEVNIVQGKAKLKPKSFQEKLTCSAPLPTLFASYPPRPDAPRLQEAAASLHEFLSIRTAASDIDSLSIAVVTPAGPIFEHGYGVLRANETSPEKRGSVTRDSIYRIASITKMFTVLETLILRERGALSWDDPVTKFLPNFTHPSSGWSDFLRGDSVPANSPITLRQLASHLSGLGRDYPPEDVGEPWPRPLPAGAKENELQAFIDEGTEEFLRAVAKYPLVAPQYTFPVYSNTGFNLLGLCNLAADESATGKERTYPELLQDDVFDPLGLNSSFYEIPNSRLAAQIAVPSSNSELADLSFPVVLQPSGSQYSSLADLETVMQSLLSPQGTGLISPYVVREWLRPLHPWSDGFYEVGAPWEITKVGNGARLYSKGGNLPGYHSQFSINVQWSYGVIVLVSGNYTDTLTLALEAISRFQPAFENLLVQQALKTYGGMWVGDDSMAIVTIEDQALYLQALVVRDQDVLSILQRRPSGESTGIALWSTGRPHEFRLAIGRPELNDNPDAGCEPYWISIDYPMARGAPLDLLLWDSGELIYPSAGVRLRRLTA</sequence>
<dbReference type="InterPro" id="IPR001466">
    <property type="entry name" value="Beta-lactam-related"/>
</dbReference>
<dbReference type="Proteomes" id="UP001218218">
    <property type="component" value="Unassembled WGS sequence"/>
</dbReference>
<reference evidence="4" key="1">
    <citation type="submission" date="2023-03" db="EMBL/GenBank/DDBJ databases">
        <title>Massive genome expansion in bonnet fungi (Mycena s.s.) driven by repeated elements and novel gene families across ecological guilds.</title>
        <authorList>
            <consortium name="Lawrence Berkeley National Laboratory"/>
            <person name="Harder C.B."/>
            <person name="Miyauchi S."/>
            <person name="Viragh M."/>
            <person name="Kuo A."/>
            <person name="Thoen E."/>
            <person name="Andreopoulos B."/>
            <person name="Lu D."/>
            <person name="Skrede I."/>
            <person name="Drula E."/>
            <person name="Henrissat B."/>
            <person name="Morin E."/>
            <person name="Kohler A."/>
            <person name="Barry K."/>
            <person name="LaButti K."/>
            <person name="Morin E."/>
            <person name="Salamov A."/>
            <person name="Lipzen A."/>
            <person name="Mereny Z."/>
            <person name="Hegedus B."/>
            <person name="Baldrian P."/>
            <person name="Stursova M."/>
            <person name="Weitz H."/>
            <person name="Taylor A."/>
            <person name="Grigoriev I.V."/>
            <person name="Nagy L.G."/>
            <person name="Martin F."/>
            <person name="Kauserud H."/>
        </authorList>
    </citation>
    <scope>NUCLEOTIDE SEQUENCE</scope>
    <source>
        <strain evidence="4">CBHHK002</strain>
    </source>
</reference>
<evidence type="ECO:0000313" key="5">
    <source>
        <dbReference type="Proteomes" id="UP001218218"/>
    </source>
</evidence>
<gene>
    <name evidence="4" type="ORF">DFH08DRAFT_844479</name>
</gene>
<keyword evidence="2" id="KW-0472">Membrane</keyword>
<feature type="transmembrane region" description="Helical" evidence="2">
    <location>
        <begin position="20"/>
        <end position="40"/>
    </location>
</feature>
<evidence type="ECO:0000256" key="1">
    <source>
        <dbReference type="ARBA" id="ARBA00038473"/>
    </source>
</evidence>
<dbReference type="SUPFAM" id="SSF56601">
    <property type="entry name" value="beta-lactamase/transpeptidase-like"/>
    <property type="match status" value="1"/>
</dbReference>
<dbReference type="PANTHER" id="PTHR22935">
    <property type="entry name" value="PENICILLIN-BINDING PROTEIN"/>
    <property type="match status" value="1"/>
</dbReference>
<proteinExistence type="inferred from homology"/>
<organism evidence="4 5">
    <name type="scientific">Mycena albidolilacea</name>
    <dbReference type="NCBI Taxonomy" id="1033008"/>
    <lineage>
        <taxon>Eukaryota</taxon>
        <taxon>Fungi</taxon>
        <taxon>Dikarya</taxon>
        <taxon>Basidiomycota</taxon>
        <taxon>Agaricomycotina</taxon>
        <taxon>Agaricomycetes</taxon>
        <taxon>Agaricomycetidae</taxon>
        <taxon>Agaricales</taxon>
        <taxon>Marasmiineae</taxon>
        <taxon>Mycenaceae</taxon>
        <taxon>Mycena</taxon>
    </lineage>
</organism>
<comment type="similarity">
    <text evidence="1">Belongs to the beta-lactamase family.</text>
</comment>
<keyword evidence="2" id="KW-0812">Transmembrane</keyword>